<proteinExistence type="predicted"/>
<comment type="caution">
    <text evidence="1">The sequence shown here is derived from an EMBL/GenBank/DDBJ whole genome shotgun (WGS) entry which is preliminary data.</text>
</comment>
<name>A0A2P6SD64_ROSCH</name>
<reference evidence="1 2" key="1">
    <citation type="journal article" date="2018" name="Nat. Genet.">
        <title>The Rosa genome provides new insights in the design of modern roses.</title>
        <authorList>
            <person name="Bendahmane M."/>
        </authorList>
    </citation>
    <scope>NUCLEOTIDE SEQUENCE [LARGE SCALE GENOMIC DNA]</scope>
    <source>
        <strain evidence="2">cv. Old Blush</strain>
    </source>
</reference>
<dbReference type="EMBL" id="PDCK01000039">
    <property type="protein sequence ID" value="PRQ56625.1"/>
    <property type="molecule type" value="Genomic_DNA"/>
</dbReference>
<protein>
    <submittedName>
        <fullName evidence="1">Uncharacterized protein</fullName>
    </submittedName>
</protein>
<gene>
    <name evidence="1" type="ORF">RchiOBHm_Chr1g0339331</name>
</gene>
<dbReference type="AlphaFoldDB" id="A0A2P6SD64"/>
<sequence length="51" mass="5726">MMNAIVCNHWNVRASAREDVKSAGQEDIIHYVLGSMDPCLMFQCCPNALEL</sequence>
<evidence type="ECO:0000313" key="2">
    <source>
        <dbReference type="Proteomes" id="UP000238479"/>
    </source>
</evidence>
<dbReference type="Gramene" id="PRQ56625">
    <property type="protein sequence ID" value="PRQ56625"/>
    <property type="gene ID" value="RchiOBHm_Chr1g0339331"/>
</dbReference>
<keyword evidence="2" id="KW-1185">Reference proteome</keyword>
<dbReference type="Proteomes" id="UP000238479">
    <property type="component" value="Chromosome 1"/>
</dbReference>
<accession>A0A2P6SD64</accession>
<organism evidence="1 2">
    <name type="scientific">Rosa chinensis</name>
    <name type="common">China rose</name>
    <dbReference type="NCBI Taxonomy" id="74649"/>
    <lineage>
        <taxon>Eukaryota</taxon>
        <taxon>Viridiplantae</taxon>
        <taxon>Streptophyta</taxon>
        <taxon>Embryophyta</taxon>
        <taxon>Tracheophyta</taxon>
        <taxon>Spermatophyta</taxon>
        <taxon>Magnoliopsida</taxon>
        <taxon>eudicotyledons</taxon>
        <taxon>Gunneridae</taxon>
        <taxon>Pentapetalae</taxon>
        <taxon>rosids</taxon>
        <taxon>fabids</taxon>
        <taxon>Rosales</taxon>
        <taxon>Rosaceae</taxon>
        <taxon>Rosoideae</taxon>
        <taxon>Rosoideae incertae sedis</taxon>
        <taxon>Rosa</taxon>
    </lineage>
</organism>
<evidence type="ECO:0000313" key="1">
    <source>
        <dbReference type="EMBL" id="PRQ56625.1"/>
    </source>
</evidence>